<gene>
    <name evidence="3" type="ORF">MKW94_026312</name>
</gene>
<evidence type="ECO:0000259" key="2">
    <source>
        <dbReference type="Pfam" id="PF03469"/>
    </source>
</evidence>
<dbReference type="EMBL" id="JAJJMA010010450">
    <property type="protein sequence ID" value="MCL7022350.1"/>
    <property type="molecule type" value="Genomic_DNA"/>
</dbReference>
<evidence type="ECO:0000256" key="1">
    <source>
        <dbReference type="SAM" id="Coils"/>
    </source>
</evidence>
<sequence length="382" mass="44171">MLWRSLQLLKNPCFVIIWSETKKKNCFMATHLYEEVKRLLNLVCRLATEIDLKNQRIEHTEERSTELSTLNQANAELSLSLSRMTEERDQLNEANLEEMRNIQRIVYENETQQHKEIDKREAQLDLKSKKLSVLSEEVTRKINIVQRNSDGAKNSSSGENVQALAELNAMFGLTLIAKECRSNHGLQNTRKALMEVINPYPTGFDGFANICTHPVIGIKLTGELNEKPFLGICIQKFPTSEWDTKSAELCSLWQKKIQDSEWYPYKHVTIDDKLRCYNEDDEMLRCFVQVYDAVTAASLEINQYNASGRYPVRELWNFKEDMEASLKEVMEYVLQKLKALKGVSVEDKSSRCVFVCPLYIRNLFINCLLHLAIYSNYANISG</sequence>
<feature type="coiled-coil region" evidence="1">
    <location>
        <begin position="67"/>
        <end position="101"/>
    </location>
</feature>
<accession>A0AA41RRL4</accession>
<keyword evidence="1" id="KW-0175">Coiled coil</keyword>
<dbReference type="AlphaFoldDB" id="A0AA41RRL4"/>
<evidence type="ECO:0000313" key="3">
    <source>
        <dbReference type="EMBL" id="MCL7022350.1"/>
    </source>
</evidence>
<dbReference type="Proteomes" id="UP001177140">
    <property type="component" value="Unassembled WGS sequence"/>
</dbReference>
<dbReference type="GO" id="GO:0080188">
    <property type="term" value="P:gene silencing by siRNA-directed DNA methylation"/>
    <property type="evidence" value="ECO:0007669"/>
    <property type="project" value="InterPro"/>
</dbReference>
<protein>
    <recommendedName>
        <fullName evidence="2">Factor of DNA methylation 1-5/IDN2 domain-containing protein</fullName>
    </recommendedName>
</protein>
<dbReference type="PANTHER" id="PTHR21596:SF82">
    <property type="entry name" value="FACTOR OF DNA METHYLATION 5-LIKE"/>
    <property type="match status" value="1"/>
</dbReference>
<organism evidence="3 4">
    <name type="scientific">Papaver nudicaule</name>
    <name type="common">Iceland poppy</name>
    <dbReference type="NCBI Taxonomy" id="74823"/>
    <lineage>
        <taxon>Eukaryota</taxon>
        <taxon>Viridiplantae</taxon>
        <taxon>Streptophyta</taxon>
        <taxon>Embryophyta</taxon>
        <taxon>Tracheophyta</taxon>
        <taxon>Spermatophyta</taxon>
        <taxon>Magnoliopsida</taxon>
        <taxon>Ranunculales</taxon>
        <taxon>Papaveraceae</taxon>
        <taxon>Papaveroideae</taxon>
        <taxon>Papaver</taxon>
    </lineage>
</organism>
<evidence type="ECO:0000313" key="4">
    <source>
        <dbReference type="Proteomes" id="UP001177140"/>
    </source>
</evidence>
<dbReference type="Pfam" id="PF03469">
    <property type="entry name" value="XH"/>
    <property type="match status" value="1"/>
</dbReference>
<feature type="domain" description="Factor of DNA methylation 1-5/IDN2" evidence="2">
    <location>
        <begin position="221"/>
        <end position="341"/>
    </location>
</feature>
<proteinExistence type="predicted"/>
<dbReference type="PANTHER" id="PTHR21596">
    <property type="entry name" value="RIBONUCLEASE P SUBUNIT P38"/>
    <property type="match status" value="1"/>
</dbReference>
<reference evidence="3" key="1">
    <citation type="submission" date="2022-03" db="EMBL/GenBank/DDBJ databases">
        <title>A functionally conserved STORR gene fusion in Papaver species that diverged 16.8 million years ago.</title>
        <authorList>
            <person name="Catania T."/>
        </authorList>
    </citation>
    <scope>NUCLEOTIDE SEQUENCE</scope>
    <source>
        <strain evidence="3">S-191538</strain>
    </source>
</reference>
<dbReference type="InterPro" id="IPR045177">
    <property type="entry name" value="FDM1-5/IDN2"/>
</dbReference>
<comment type="caution">
    <text evidence="3">The sequence shown here is derived from an EMBL/GenBank/DDBJ whole genome shotgun (WGS) entry which is preliminary data.</text>
</comment>
<name>A0AA41RRL4_PAPNU</name>
<dbReference type="InterPro" id="IPR005379">
    <property type="entry name" value="FDM1-5/IDN2_XH"/>
</dbReference>
<keyword evidence="4" id="KW-1185">Reference proteome</keyword>